<evidence type="ECO:0000256" key="2">
    <source>
        <dbReference type="ARBA" id="ARBA00007664"/>
    </source>
</evidence>
<dbReference type="InterPro" id="IPR018114">
    <property type="entry name" value="TRYPSIN_HIS"/>
</dbReference>
<protein>
    <recommendedName>
        <fullName evidence="9">Peptidase S1 domain-containing protein</fullName>
    </recommendedName>
</protein>
<keyword evidence="11" id="KW-1185">Reference proteome</keyword>
<organism evidence="10 11">
    <name type="scientific">Ignelater luminosus</name>
    <name type="common">Cucubano</name>
    <name type="synonym">Pyrophorus luminosus</name>
    <dbReference type="NCBI Taxonomy" id="2038154"/>
    <lineage>
        <taxon>Eukaryota</taxon>
        <taxon>Metazoa</taxon>
        <taxon>Ecdysozoa</taxon>
        <taxon>Arthropoda</taxon>
        <taxon>Hexapoda</taxon>
        <taxon>Insecta</taxon>
        <taxon>Pterygota</taxon>
        <taxon>Neoptera</taxon>
        <taxon>Endopterygota</taxon>
        <taxon>Coleoptera</taxon>
        <taxon>Polyphaga</taxon>
        <taxon>Elateriformia</taxon>
        <taxon>Elateroidea</taxon>
        <taxon>Elateridae</taxon>
        <taxon>Agrypninae</taxon>
        <taxon>Pyrophorini</taxon>
        <taxon>Ignelater</taxon>
    </lineage>
</organism>
<dbReference type="PRINTS" id="PR00722">
    <property type="entry name" value="CHYMOTRYPSIN"/>
</dbReference>
<evidence type="ECO:0000256" key="6">
    <source>
        <dbReference type="ARBA" id="ARBA00023157"/>
    </source>
</evidence>
<dbReference type="Proteomes" id="UP000801492">
    <property type="component" value="Unassembled WGS sequence"/>
</dbReference>
<dbReference type="CDD" id="cd00190">
    <property type="entry name" value="Tryp_SPc"/>
    <property type="match status" value="1"/>
</dbReference>
<dbReference type="InterPro" id="IPR050430">
    <property type="entry name" value="Peptidase_S1"/>
</dbReference>
<feature type="signal peptide" evidence="8">
    <location>
        <begin position="1"/>
        <end position="16"/>
    </location>
</feature>
<evidence type="ECO:0000313" key="10">
    <source>
        <dbReference type="EMBL" id="KAF2887448.1"/>
    </source>
</evidence>
<sequence>MKFLIVVVALAALVQADRSRPKYFPRARVVVPNRPPSRIPKIVTGVEAVPHDFPHIVALHIDGAFCGGSIVSPTKILTAAHCTDGAKSIVVVAGAHDVTKEEETQQSVVTTDHVEHEGWNPFVVANDIAMITLPRPLKVDGKTVKIVQLHREEVHEGEDVVVAGWGKPSDSATGISPVLRHTGDKVISNSKCKEDFVIVTDGNICMDGSNGRSACSGDSGGPLYINSKPGARENAEQIGLVSFGSALGCSVGYPSVYTRISTYQSWIDKHRNN</sequence>
<keyword evidence="5 7" id="KW-0720">Serine protease</keyword>
<dbReference type="AlphaFoldDB" id="A0A8K0CN14"/>
<dbReference type="SMART" id="SM00020">
    <property type="entry name" value="Tryp_SPc"/>
    <property type="match status" value="1"/>
</dbReference>
<comment type="similarity">
    <text evidence="2">Belongs to the peptidase S1 family.</text>
</comment>
<evidence type="ECO:0000256" key="4">
    <source>
        <dbReference type="ARBA" id="ARBA00022801"/>
    </source>
</evidence>
<keyword evidence="6" id="KW-1015">Disulfide bond</keyword>
<dbReference type="Gene3D" id="2.40.10.10">
    <property type="entry name" value="Trypsin-like serine proteases"/>
    <property type="match status" value="2"/>
</dbReference>
<reference evidence="10" key="1">
    <citation type="submission" date="2019-08" db="EMBL/GenBank/DDBJ databases">
        <title>The genome of the North American firefly Photinus pyralis.</title>
        <authorList>
            <consortium name="Photinus pyralis genome working group"/>
            <person name="Fallon T.R."/>
            <person name="Sander Lower S.E."/>
            <person name="Weng J.-K."/>
        </authorList>
    </citation>
    <scope>NUCLEOTIDE SEQUENCE</scope>
    <source>
        <strain evidence="10">TRF0915ILg1</strain>
        <tissue evidence="10">Whole body</tissue>
    </source>
</reference>
<keyword evidence="8" id="KW-0732">Signal</keyword>
<evidence type="ECO:0000259" key="9">
    <source>
        <dbReference type="PROSITE" id="PS50240"/>
    </source>
</evidence>
<dbReference type="PROSITE" id="PS50240">
    <property type="entry name" value="TRYPSIN_DOM"/>
    <property type="match status" value="1"/>
</dbReference>
<keyword evidence="4 7" id="KW-0378">Hydrolase</keyword>
<evidence type="ECO:0000313" key="11">
    <source>
        <dbReference type="Proteomes" id="UP000801492"/>
    </source>
</evidence>
<gene>
    <name evidence="10" type="ORF">ILUMI_18726</name>
</gene>
<comment type="subcellular location">
    <subcellularLocation>
        <location evidence="1">Secreted</location>
        <location evidence="1">Extracellular space</location>
    </subcellularLocation>
</comment>
<dbReference type="Pfam" id="PF00089">
    <property type="entry name" value="Trypsin"/>
    <property type="match status" value="1"/>
</dbReference>
<accession>A0A8K0CN14</accession>
<dbReference type="PANTHER" id="PTHR24276">
    <property type="entry name" value="POLYSERASE-RELATED"/>
    <property type="match status" value="1"/>
</dbReference>
<evidence type="ECO:0000256" key="3">
    <source>
        <dbReference type="ARBA" id="ARBA00022670"/>
    </source>
</evidence>
<dbReference type="EMBL" id="VTPC01083454">
    <property type="protein sequence ID" value="KAF2887448.1"/>
    <property type="molecule type" value="Genomic_DNA"/>
</dbReference>
<dbReference type="InterPro" id="IPR033116">
    <property type="entry name" value="TRYPSIN_SER"/>
</dbReference>
<dbReference type="FunFam" id="2.40.10.10:FF:000068">
    <property type="entry name" value="transmembrane protease serine 2"/>
    <property type="match status" value="1"/>
</dbReference>
<dbReference type="GO" id="GO:0005576">
    <property type="term" value="C:extracellular region"/>
    <property type="evidence" value="ECO:0007669"/>
    <property type="project" value="UniProtKB-SubCell"/>
</dbReference>
<name>A0A8K0CN14_IGNLU</name>
<evidence type="ECO:0000256" key="1">
    <source>
        <dbReference type="ARBA" id="ARBA00004239"/>
    </source>
</evidence>
<evidence type="ECO:0000256" key="5">
    <source>
        <dbReference type="ARBA" id="ARBA00022825"/>
    </source>
</evidence>
<dbReference type="SUPFAM" id="SSF50494">
    <property type="entry name" value="Trypsin-like serine proteases"/>
    <property type="match status" value="1"/>
</dbReference>
<proteinExistence type="inferred from homology"/>
<evidence type="ECO:0000256" key="8">
    <source>
        <dbReference type="SAM" id="SignalP"/>
    </source>
</evidence>
<feature type="domain" description="Peptidase S1" evidence="9">
    <location>
        <begin position="42"/>
        <end position="272"/>
    </location>
</feature>
<feature type="chain" id="PRO_5035439276" description="Peptidase S1 domain-containing protein" evidence="8">
    <location>
        <begin position="17"/>
        <end position="273"/>
    </location>
</feature>
<dbReference type="InterPro" id="IPR009003">
    <property type="entry name" value="Peptidase_S1_PA"/>
</dbReference>
<dbReference type="PROSITE" id="PS00135">
    <property type="entry name" value="TRYPSIN_SER"/>
    <property type="match status" value="1"/>
</dbReference>
<comment type="caution">
    <text evidence="10">The sequence shown here is derived from an EMBL/GenBank/DDBJ whole genome shotgun (WGS) entry which is preliminary data.</text>
</comment>
<dbReference type="GO" id="GO:0004252">
    <property type="term" value="F:serine-type endopeptidase activity"/>
    <property type="evidence" value="ECO:0007669"/>
    <property type="project" value="InterPro"/>
</dbReference>
<dbReference type="InterPro" id="IPR001314">
    <property type="entry name" value="Peptidase_S1A"/>
</dbReference>
<dbReference type="InterPro" id="IPR043504">
    <property type="entry name" value="Peptidase_S1_PA_chymotrypsin"/>
</dbReference>
<keyword evidence="3 7" id="KW-0645">Protease</keyword>
<dbReference type="PANTHER" id="PTHR24276:SF91">
    <property type="entry name" value="AT26814P-RELATED"/>
    <property type="match status" value="1"/>
</dbReference>
<dbReference type="GO" id="GO:0006508">
    <property type="term" value="P:proteolysis"/>
    <property type="evidence" value="ECO:0007669"/>
    <property type="project" value="UniProtKB-KW"/>
</dbReference>
<dbReference type="OrthoDB" id="6352591at2759"/>
<evidence type="ECO:0000256" key="7">
    <source>
        <dbReference type="RuleBase" id="RU363034"/>
    </source>
</evidence>
<dbReference type="InterPro" id="IPR001254">
    <property type="entry name" value="Trypsin_dom"/>
</dbReference>
<dbReference type="FunFam" id="2.40.10.10:FF:000036">
    <property type="entry name" value="Trypsin beta"/>
    <property type="match status" value="1"/>
</dbReference>
<dbReference type="PROSITE" id="PS00134">
    <property type="entry name" value="TRYPSIN_HIS"/>
    <property type="match status" value="1"/>
</dbReference>